<name>A0ABD1G6K2_SALDI</name>
<keyword evidence="8 12" id="KW-0067">ATP-binding</keyword>
<keyword evidence="5 14" id="KW-0732">Signal</keyword>
<evidence type="ECO:0000256" key="10">
    <source>
        <dbReference type="ARBA" id="ARBA00023136"/>
    </source>
</evidence>
<comment type="caution">
    <text evidence="16">The sequence shown here is derived from an EMBL/GenBank/DDBJ whole genome shotgun (WGS) entry which is preliminary data.</text>
</comment>
<evidence type="ECO:0000313" key="16">
    <source>
        <dbReference type="EMBL" id="KAL1538824.1"/>
    </source>
</evidence>
<dbReference type="GO" id="GO:0016020">
    <property type="term" value="C:membrane"/>
    <property type="evidence" value="ECO:0007669"/>
    <property type="project" value="UniProtKB-SubCell"/>
</dbReference>
<feature type="transmembrane region" description="Helical" evidence="13">
    <location>
        <begin position="437"/>
        <end position="463"/>
    </location>
</feature>
<dbReference type="GO" id="GO:0005524">
    <property type="term" value="F:ATP binding"/>
    <property type="evidence" value="ECO:0007669"/>
    <property type="project" value="UniProtKB-UniRule"/>
</dbReference>
<keyword evidence="10 13" id="KW-0472">Membrane</keyword>
<protein>
    <submittedName>
        <fullName evidence="16">Receptor-like protein kinase FERONIA</fullName>
    </submittedName>
</protein>
<dbReference type="FunFam" id="2.60.120.430:FF:000007">
    <property type="entry name" value="FERONIA receptor-like kinase"/>
    <property type="match status" value="1"/>
</dbReference>
<dbReference type="PROSITE" id="PS00107">
    <property type="entry name" value="PROTEIN_KINASE_ATP"/>
    <property type="match status" value="1"/>
</dbReference>
<keyword evidence="7" id="KW-0418">Kinase</keyword>
<evidence type="ECO:0000256" key="4">
    <source>
        <dbReference type="ARBA" id="ARBA00022692"/>
    </source>
</evidence>
<dbReference type="FunFam" id="3.30.200.20:FF:000039">
    <property type="entry name" value="receptor-like protein kinase FERONIA"/>
    <property type="match status" value="1"/>
</dbReference>
<evidence type="ECO:0000313" key="17">
    <source>
        <dbReference type="Proteomes" id="UP001567538"/>
    </source>
</evidence>
<dbReference type="AlphaFoldDB" id="A0ABD1G6K2"/>
<dbReference type="EMBL" id="JBEAFC010000010">
    <property type="protein sequence ID" value="KAL1538824.1"/>
    <property type="molecule type" value="Genomic_DNA"/>
</dbReference>
<organism evidence="16 17">
    <name type="scientific">Salvia divinorum</name>
    <name type="common">Maria pastora</name>
    <name type="synonym">Diviner's sage</name>
    <dbReference type="NCBI Taxonomy" id="28513"/>
    <lineage>
        <taxon>Eukaryota</taxon>
        <taxon>Viridiplantae</taxon>
        <taxon>Streptophyta</taxon>
        <taxon>Embryophyta</taxon>
        <taxon>Tracheophyta</taxon>
        <taxon>Spermatophyta</taxon>
        <taxon>Magnoliopsida</taxon>
        <taxon>eudicotyledons</taxon>
        <taxon>Gunneridae</taxon>
        <taxon>Pentapetalae</taxon>
        <taxon>asterids</taxon>
        <taxon>lamiids</taxon>
        <taxon>Lamiales</taxon>
        <taxon>Lamiaceae</taxon>
        <taxon>Nepetoideae</taxon>
        <taxon>Mentheae</taxon>
        <taxon>Salviinae</taxon>
        <taxon>Salvia</taxon>
        <taxon>Salvia subgen. Calosphace</taxon>
    </lineage>
</organism>
<dbReference type="InterPro" id="IPR017441">
    <property type="entry name" value="Protein_kinase_ATP_BS"/>
</dbReference>
<keyword evidence="3" id="KW-0808">Transferase</keyword>
<dbReference type="InterPro" id="IPR045272">
    <property type="entry name" value="ANXUR1/2-like"/>
</dbReference>
<dbReference type="PANTHER" id="PTHR34590">
    <property type="entry name" value="OS03G0124300 PROTEIN-RELATED"/>
    <property type="match status" value="1"/>
</dbReference>
<dbReference type="Proteomes" id="UP001567538">
    <property type="component" value="Unassembled WGS sequence"/>
</dbReference>
<dbReference type="InterPro" id="IPR020635">
    <property type="entry name" value="Tyr_kinase_cat_dom"/>
</dbReference>
<proteinExistence type="predicted"/>
<dbReference type="SUPFAM" id="SSF56112">
    <property type="entry name" value="Protein kinase-like (PK-like)"/>
    <property type="match status" value="1"/>
</dbReference>
<dbReference type="GO" id="GO:0004674">
    <property type="term" value="F:protein serine/threonine kinase activity"/>
    <property type="evidence" value="ECO:0007669"/>
    <property type="project" value="UniProtKB-KW"/>
</dbReference>
<dbReference type="FunFam" id="2.60.120.430:FF:000003">
    <property type="entry name" value="FERONIA receptor-like kinase"/>
    <property type="match status" value="1"/>
</dbReference>
<dbReference type="Gene3D" id="2.60.120.430">
    <property type="entry name" value="Galactose-binding lectin"/>
    <property type="match status" value="2"/>
</dbReference>
<dbReference type="InterPro" id="IPR024788">
    <property type="entry name" value="Malectin-like_Carb-bd_dom"/>
</dbReference>
<dbReference type="SMART" id="SM00219">
    <property type="entry name" value="TyrKc"/>
    <property type="match status" value="1"/>
</dbReference>
<keyword evidence="17" id="KW-1185">Reference proteome</keyword>
<evidence type="ECO:0000256" key="12">
    <source>
        <dbReference type="PROSITE-ProRule" id="PRU10141"/>
    </source>
</evidence>
<evidence type="ECO:0000256" key="13">
    <source>
        <dbReference type="SAM" id="Phobius"/>
    </source>
</evidence>
<dbReference type="PROSITE" id="PS50011">
    <property type="entry name" value="PROTEIN_KINASE_DOM"/>
    <property type="match status" value="1"/>
</dbReference>
<evidence type="ECO:0000256" key="6">
    <source>
        <dbReference type="ARBA" id="ARBA00022741"/>
    </source>
</evidence>
<evidence type="ECO:0000256" key="14">
    <source>
        <dbReference type="SAM" id="SignalP"/>
    </source>
</evidence>
<evidence type="ECO:0000256" key="11">
    <source>
        <dbReference type="ARBA" id="ARBA00023180"/>
    </source>
</evidence>
<evidence type="ECO:0000256" key="5">
    <source>
        <dbReference type="ARBA" id="ARBA00022729"/>
    </source>
</evidence>
<evidence type="ECO:0000259" key="15">
    <source>
        <dbReference type="PROSITE" id="PS50011"/>
    </source>
</evidence>
<evidence type="ECO:0000256" key="3">
    <source>
        <dbReference type="ARBA" id="ARBA00022679"/>
    </source>
</evidence>
<keyword evidence="2" id="KW-0723">Serine/threonine-protein kinase</keyword>
<evidence type="ECO:0000256" key="1">
    <source>
        <dbReference type="ARBA" id="ARBA00004479"/>
    </source>
</evidence>
<keyword evidence="9 13" id="KW-1133">Transmembrane helix</keyword>
<evidence type="ECO:0000256" key="2">
    <source>
        <dbReference type="ARBA" id="ARBA00022527"/>
    </source>
</evidence>
<dbReference type="Pfam" id="PF07714">
    <property type="entry name" value="PK_Tyr_Ser-Thr"/>
    <property type="match status" value="1"/>
</dbReference>
<dbReference type="InterPro" id="IPR011009">
    <property type="entry name" value="Kinase-like_dom_sf"/>
</dbReference>
<dbReference type="Gene3D" id="1.10.510.10">
    <property type="entry name" value="Transferase(Phosphotransferase) domain 1"/>
    <property type="match status" value="1"/>
</dbReference>
<dbReference type="Pfam" id="PF12819">
    <property type="entry name" value="Malectin_like"/>
    <property type="match status" value="1"/>
</dbReference>
<keyword evidence="11" id="KW-0325">Glycoprotein</keyword>
<evidence type="ECO:0000256" key="9">
    <source>
        <dbReference type="ARBA" id="ARBA00022989"/>
    </source>
</evidence>
<sequence>MKFHISSINYLLLLLLLYIIPATTVVAATVHAYSPTDLILLNCGASDSSIFDDTSHRSWDTDAESRDMPANAAAISLSSTASNMDPNVSQVPYQTARVFTNSFTYTFPISTGQKFLRLYFYPNIYSHHDTSNSFFSVSANSFSLLTNFSAFLYSQNSSQPSFMKEFIINIKDGSEKLALTFSPEPSSTGFVNGIEIISIPDELYLRRNKFIKYVEENTQLFYLGGNSAFESLYRLNVGGGRVDIEDDSGMDRAWYPDDDYLIRKTAGETLRAADIVEVTSLPYSAPGIVYTSARVTANNAIILSWEFPVDSGFNYLVRLHFCEFTPSVTKSRQRTFSILLNNIAADIVADVVSWAGGPLIPTFKDYVIWAPGYSGKQNLALSLFPVYAKDPQDRIAFLNGLEIFKLNGTNGSLASANPEPAVNHFQPMVKEEKSRGLSVIIGVTVTVVVGVLAVVGVLSFLIYQRLHRVKKQSYGSVAQSSFIPPSTASRSTTSITAADSHPWNSCRYFPLAEIKAATSNLDRNSIIGKGGFGCVYVGVIPIDDGATTVAIKRLNPSSNQGAREFLTEIHMLSKLRHLHLVSLIGYSDEDGEMILVYDYMAHGSLHDHLYSSHKPPLSWKQRLQISMGAAKGLHYLHTGAEHAVILIRVCPLSG</sequence>
<reference evidence="16 17" key="1">
    <citation type="submission" date="2024-06" db="EMBL/GenBank/DDBJ databases">
        <title>A chromosome level genome sequence of Diviner's sage (Salvia divinorum).</title>
        <authorList>
            <person name="Ford S.A."/>
            <person name="Ro D.-K."/>
            <person name="Ness R.W."/>
            <person name="Phillips M.A."/>
        </authorList>
    </citation>
    <scope>NUCLEOTIDE SEQUENCE [LARGE SCALE GENOMIC DNA]</scope>
    <source>
        <strain evidence="16">SAF-2024a</strain>
        <tissue evidence="16">Leaf</tissue>
    </source>
</reference>
<feature type="binding site" evidence="12">
    <location>
        <position position="552"/>
    </location>
    <ligand>
        <name>ATP</name>
        <dbReference type="ChEBI" id="CHEBI:30616"/>
    </ligand>
</feature>
<evidence type="ECO:0000256" key="8">
    <source>
        <dbReference type="ARBA" id="ARBA00022840"/>
    </source>
</evidence>
<keyword evidence="6 12" id="KW-0547">Nucleotide-binding</keyword>
<feature type="domain" description="Protein kinase" evidence="15">
    <location>
        <begin position="521"/>
        <end position="654"/>
    </location>
</feature>
<evidence type="ECO:0000256" key="7">
    <source>
        <dbReference type="ARBA" id="ARBA00022777"/>
    </source>
</evidence>
<feature type="chain" id="PRO_5044814593" evidence="14">
    <location>
        <begin position="28"/>
        <end position="654"/>
    </location>
</feature>
<gene>
    <name evidence="16" type="ORF">AAHA92_27521</name>
</gene>
<comment type="subcellular location">
    <subcellularLocation>
        <location evidence="1">Membrane</location>
        <topology evidence="1">Single-pass type I membrane protein</topology>
    </subcellularLocation>
</comment>
<accession>A0ABD1G6K2</accession>
<dbReference type="InterPro" id="IPR001245">
    <property type="entry name" value="Ser-Thr/Tyr_kinase_cat_dom"/>
</dbReference>
<feature type="signal peptide" evidence="14">
    <location>
        <begin position="1"/>
        <end position="27"/>
    </location>
</feature>
<keyword evidence="4 13" id="KW-0812">Transmembrane</keyword>
<dbReference type="InterPro" id="IPR000719">
    <property type="entry name" value="Prot_kinase_dom"/>
</dbReference>